<dbReference type="SMART" id="SM00248">
    <property type="entry name" value="ANK"/>
    <property type="match status" value="3"/>
</dbReference>
<dbReference type="PROSITE" id="PS50297">
    <property type="entry name" value="ANK_REP_REGION"/>
    <property type="match status" value="2"/>
</dbReference>
<organism evidence="3 4">
    <name type="scientific">Phrynocephalus forsythii</name>
    <dbReference type="NCBI Taxonomy" id="171643"/>
    <lineage>
        <taxon>Eukaryota</taxon>
        <taxon>Metazoa</taxon>
        <taxon>Chordata</taxon>
        <taxon>Craniata</taxon>
        <taxon>Vertebrata</taxon>
        <taxon>Euteleostomi</taxon>
        <taxon>Lepidosauria</taxon>
        <taxon>Squamata</taxon>
        <taxon>Bifurcata</taxon>
        <taxon>Unidentata</taxon>
        <taxon>Episquamata</taxon>
        <taxon>Toxicofera</taxon>
        <taxon>Iguania</taxon>
        <taxon>Acrodonta</taxon>
        <taxon>Agamidae</taxon>
        <taxon>Agaminae</taxon>
        <taxon>Phrynocephalus</taxon>
    </lineage>
</organism>
<dbReference type="SUPFAM" id="SSF48403">
    <property type="entry name" value="Ankyrin repeat"/>
    <property type="match status" value="1"/>
</dbReference>
<dbReference type="InterPro" id="IPR040355">
    <property type="entry name" value="FAM220A"/>
</dbReference>
<dbReference type="InterPro" id="IPR036770">
    <property type="entry name" value="Ankyrin_rpt-contain_sf"/>
</dbReference>
<gene>
    <name evidence="3" type="ORF">JRQ81_010228</name>
</gene>
<name>A0A9Q1ARC9_9SAUR</name>
<dbReference type="PANTHER" id="PTHR31980">
    <property type="entry name" value="PROTEIN FAM220A"/>
    <property type="match status" value="1"/>
</dbReference>
<protein>
    <recommendedName>
        <fullName evidence="2">SIPAR domain-containing protein</fullName>
    </recommendedName>
</protein>
<comment type="caution">
    <text evidence="3">The sequence shown here is derived from an EMBL/GenBank/DDBJ whole genome shotgun (WGS) entry which is preliminary data.</text>
</comment>
<dbReference type="OrthoDB" id="60433at2759"/>
<evidence type="ECO:0000256" key="1">
    <source>
        <dbReference type="PROSITE-ProRule" id="PRU00023"/>
    </source>
</evidence>
<accession>A0A9Q1ARC9</accession>
<dbReference type="AlphaFoldDB" id="A0A9Q1ARC9"/>
<sequence length="479" mass="53681">MQSLEHRPVLHLSFNMDQEDDLGHRQLHKNVLNQENAVLHLPSIRSLVNGTHVADLSPLQNEFFSLEIRNCPLFSAVPLPHIGRKRLAHLKGVGNSTVSSKELPGLPFSPHKDLFEKIFQHFDTAAAMGWLERAGNLLREMGEWSSVGDNYVRFAHFWLAELQCLQKQQLLELEMGVIEDEVRLAFLEGLDSKDFQSSELNSVLAAALSEYPLGLVYNQNPFLFLDYLTLMSSPDTAGYKEMLSNIQYTTKNHQLAEWLLAIRAFALASLWHAVVKFYKALVSTQSSPEQHTKNSVSATRKKASEVVKERALQTVQLGYVDVLDYLVRNQKLDLGVVDDKNRNLLFLATIYEQSKILDYFLEMALPIPAVNQAAENGNAPLHAAVNTGKMHLVSLLLHYPGINVNVQNPQCDGATPLHLAIVFGHLGICYLLLNATADVEIPMGGLKPLQLAETFGNETLIGLIKMYIRKLKLQNKVFA</sequence>
<dbReference type="Gene3D" id="1.25.40.20">
    <property type="entry name" value="Ankyrin repeat-containing domain"/>
    <property type="match status" value="1"/>
</dbReference>
<dbReference type="PROSITE" id="PS50088">
    <property type="entry name" value="ANK_REPEAT"/>
    <property type="match status" value="2"/>
</dbReference>
<dbReference type="InterPro" id="IPR002110">
    <property type="entry name" value="Ankyrin_rpt"/>
</dbReference>
<dbReference type="EMBL" id="JAPFRF010000021">
    <property type="protein sequence ID" value="KAJ7305862.1"/>
    <property type="molecule type" value="Genomic_DNA"/>
</dbReference>
<evidence type="ECO:0000313" key="4">
    <source>
        <dbReference type="Proteomes" id="UP001142489"/>
    </source>
</evidence>
<evidence type="ECO:0000259" key="2">
    <source>
        <dbReference type="Pfam" id="PF15487"/>
    </source>
</evidence>
<dbReference type="Pfam" id="PF15487">
    <property type="entry name" value="FAM220"/>
    <property type="match status" value="1"/>
</dbReference>
<feature type="repeat" description="ANK" evidence="1">
    <location>
        <begin position="376"/>
        <end position="409"/>
    </location>
</feature>
<feature type="domain" description="SIPAR" evidence="2">
    <location>
        <begin position="56"/>
        <end position="268"/>
    </location>
</feature>
<keyword evidence="1" id="KW-0040">ANK repeat</keyword>
<dbReference type="Proteomes" id="UP001142489">
    <property type="component" value="Unassembled WGS sequence"/>
</dbReference>
<dbReference type="PANTHER" id="PTHR31980:SF1">
    <property type="entry name" value="PROTEIN FAM220A"/>
    <property type="match status" value="1"/>
</dbReference>
<dbReference type="Pfam" id="PF12796">
    <property type="entry name" value="Ank_2"/>
    <property type="match status" value="1"/>
</dbReference>
<evidence type="ECO:0000313" key="3">
    <source>
        <dbReference type="EMBL" id="KAJ7305862.1"/>
    </source>
</evidence>
<proteinExistence type="predicted"/>
<reference evidence="3" key="1">
    <citation type="journal article" date="2023" name="DNA Res.">
        <title>Chromosome-level genome assembly of Phrynocephalus forsythii using third-generation DNA sequencing and Hi-C analysis.</title>
        <authorList>
            <person name="Qi Y."/>
            <person name="Zhao W."/>
            <person name="Zhao Y."/>
            <person name="Niu C."/>
            <person name="Cao S."/>
            <person name="Zhang Y."/>
        </authorList>
    </citation>
    <scope>NUCLEOTIDE SEQUENCE</scope>
    <source>
        <tissue evidence="3">Muscle</tissue>
    </source>
</reference>
<keyword evidence="4" id="KW-1185">Reference proteome</keyword>
<feature type="repeat" description="ANK" evidence="1">
    <location>
        <begin position="412"/>
        <end position="444"/>
    </location>
</feature>
<dbReference type="InterPro" id="IPR029155">
    <property type="entry name" value="SIPAR"/>
</dbReference>